<dbReference type="GO" id="GO:0003676">
    <property type="term" value="F:nucleic acid binding"/>
    <property type="evidence" value="ECO:0007669"/>
    <property type="project" value="InterPro"/>
</dbReference>
<proteinExistence type="predicted"/>
<dbReference type="InterPro" id="IPR036397">
    <property type="entry name" value="RNaseH_sf"/>
</dbReference>
<gene>
    <name evidence="2" type="ORF">MTR67_051205</name>
</gene>
<dbReference type="Proteomes" id="UP001234989">
    <property type="component" value="Chromosome 12"/>
</dbReference>
<dbReference type="InterPro" id="IPR012337">
    <property type="entry name" value="RNaseH-like_sf"/>
</dbReference>
<accession>A0AAF0V3G3</accession>
<evidence type="ECO:0000313" key="2">
    <source>
        <dbReference type="EMBL" id="WMV57820.1"/>
    </source>
</evidence>
<dbReference type="AlphaFoldDB" id="A0AAF0V3G3"/>
<dbReference type="SUPFAM" id="SSF53098">
    <property type="entry name" value="Ribonuclease H-like"/>
    <property type="match status" value="1"/>
</dbReference>
<feature type="domain" description="Integrase zinc-binding" evidence="1">
    <location>
        <begin position="84"/>
        <end position="138"/>
    </location>
</feature>
<organism evidence="2 3">
    <name type="scientific">Solanum verrucosum</name>
    <dbReference type="NCBI Taxonomy" id="315347"/>
    <lineage>
        <taxon>Eukaryota</taxon>
        <taxon>Viridiplantae</taxon>
        <taxon>Streptophyta</taxon>
        <taxon>Embryophyta</taxon>
        <taxon>Tracheophyta</taxon>
        <taxon>Spermatophyta</taxon>
        <taxon>Magnoliopsida</taxon>
        <taxon>eudicotyledons</taxon>
        <taxon>Gunneridae</taxon>
        <taxon>Pentapetalae</taxon>
        <taxon>asterids</taxon>
        <taxon>lamiids</taxon>
        <taxon>Solanales</taxon>
        <taxon>Solanaceae</taxon>
        <taxon>Solanoideae</taxon>
        <taxon>Solaneae</taxon>
        <taxon>Solanum</taxon>
    </lineage>
</organism>
<evidence type="ECO:0000259" key="1">
    <source>
        <dbReference type="Pfam" id="PF17921"/>
    </source>
</evidence>
<dbReference type="Pfam" id="PF17921">
    <property type="entry name" value="Integrase_H2C2"/>
    <property type="match status" value="1"/>
</dbReference>
<dbReference type="InterPro" id="IPR041588">
    <property type="entry name" value="Integrase_H2C2"/>
</dbReference>
<keyword evidence="3" id="KW-1185">Reference proteome</keyword>
<evidence type="ECO:0000313" key="3">
    <source>
        <dbReference type="Proteomes" id="UP001234989"/>
    </source>
</evidence>
<name>A0AAF0V3G3_SOLVR</name>
<dbReference type="EMBL" id="CP133623">
    <property type="protein sequence ID" value="WMV57820.1"/>
    <property type="molecule type" value="Genomic_DNA"/>
</dbReference>
<sequence>MAKDLRQLASLGGRLLETPKEGIVVHNAVESSLVVEVKEKQFKYLTLQQLKEMVNQGTTKGFELTQDGVLYCQNRLCVPNVNGQRRRIMTEAHHSRYSIHLGSTKMYHDLKGVYWRRDMKKDIAKFVAQCPNYQRVKVEHQKPRAYHPKTDGQAKCTIQSLEDMLRACVLDFKGIWDDRLPLIEFAYNNSYHSIIKMASYEALYGMKCRSPIGWFEVGETTLFGPDLVLQAMEKVKVIQQWLATAQI</sequence>
<dbReference type="PANTHER" id="PTHR45835:SF91">
    <property type="entry name" value="RETROTRANSPOSON, TY3-GYPSY SUBCLASS-LIKE PROTEIN"/>
    <property type="match status" value="1"/>
</dbReference>
<reference evidence="2" key="1">
    <citation type="submission" date="2023-08" db="EMBL/GenBank/DDBJ databases">
        <title>A de novo genome assembly of Solanum verrucosum Schlechtendal, a Mexican diploid species geographically isolated from the other diploid A-genome species in potato relatives.</title>
        <authorList>
            <person name="Hosaka K."/>
        </authorList>
    </citation>
    <scope>NUCLEOTIDE SEQUENCE</scope>
    <source>
        <tissue evidence="2">Young leaves</tissue>
    </source>
</reference>
<dbReference type="PANTHER" id="PTHR45835">
    <property type="entry name" value="YALI0A06105P"/>
    <property type="match status" value="1"/>
</dbReference>
<protein>
    <recommendedName>
        <fullName evidence="1">Integrase zinc-binding domain-containing protein</fullName>
    </recommendedName>
</protein>
<dbReference type="Gene3D" id="3.30.420.10">
    <property type="entry name" value="Ribonuclease H-like superfamily/Ribonuclease H"/>
    <property type="match status" value="1"/>
</dbReference>